<dbReference type="InterPro" id="IPR028241">
    <property type="entry name" value="RAVE2/Rogdi"/>
</dbReference>
<dbReference type="EMBL" id="NJEU01001734">
    <property type="protein sequence ID" value="PHH61351.1"/>
    <property type="molecule type" value="Genomic_DNA"/>
</dbReference>
<evidence type="ECO:0000256" key="1">
    <source>
        <dbReference type="SAM" id="MobiDB-lite"/>
    </source>
</evidence>
<keyword evidence="3" id="KW-1185">Reference proteome</keyword>
<feature type="region of interest" description="Disordered" evidence="1">
    <location>
        <begin position="71"/>
        <end position="93"/>
    </location>
</feature>
<reference evidence="2 3" key="1">
    <citation type="submission" date="2017-06" db="EMBL/GenBank/DDBJ databases">
        <title>Ant-infecting Ophiocordyceps genomes reveal a high diversity of potential behavioral manipulation genes and a possible major role for enterotoxins.</title>
        <authorList>
            <person name="De Bekker C."/>
            <person name="Evans H.C."/>
            <person name="Brachmann A."/>
            <person name="Hughes D.P."/>
        </authorList>
    </citation>
    <scope>NUCLEOTIDE SEQUENCE [LARGE SCALE GENOMIC DNA]</scope>
    <source>
        <strain evidence="2 3">1348a</strain>
    </source>
</reference>
<accession>A0A2C5Y384</accession>
<dbReference type="Proteomes" id="UP000224854">
    <property type="component" value="Unassembled WGS sequence"/>
</dbReference>
<dbReference type="Pfam" id="PF10259">
    <property type="entry name" value="Rogdi_lz"/>
    <property type="match status" value="1"/>
</dbReference>
<dbReference type="OrthoDB" id="66510at2759"/>
<evidence type="ECO:0000313" key="2">
    <source>
        <dbReference type="EMBL" id="PHH61351.1"/>
    </source>
</evidence>
<comment type="caution">
    <text evidence="2">The sequence shown here is derived from an EMBL/GenBank/DDBJ whole genome shotgun (WGS) entry which is preliminary data.</text>
</comment>
<name>A0A2C5Y384_9HYPO</name>
<organism evidence="2 3">
    <name type="scientific">Ophiocordyceps australis</name>
    <dbReference type="NCBI Taxonomy" id="1399860"/>
    <lineage>
        <taxon>Eukaryota</taxon>
        <taxon>Fungi</taxon>
        <taxon>Dikarya</taxon>
        <taxon>Ascomycota</taxon>
        <taxon>Pezizomycotina</taxon>
        <taxon>Sordariomycetes</taxon>
        <taxon>Hypocreomycetidae</taxon>
        <taxon>Hypocreales</taxon>
        <taxon>Ophiocordycipitaceae</taxon>
        <taxon>Ophiocordyceps</taxon>
    </lineage>
</organism>
<gene>
    <name evidence="2" type="ORF">CDD82_2151</name>
</gene>
<protein>
    <submittedName>
        <fullName evidence="2">Uncharacterized protein</fullName>
    </submittedName>
</protein>
<sequence>MPPPLTPTSQPPQPSPALGFYIALHDCSLVVTLRSLEPANASLHIGTKLGLAIGTVRRLEHDEMDRLFPYRPDGDGSTQCRHNGPTHPPDAAPDVQQVYVREKVRVESADPSLISLDSKLGYLSHMLAQARRNLSLVMGNDVDD</sequence>
<evidence type="ECO:0000313" key="3">
    <source>
        <dbReference type="Proteomes" id="UP000224854"/>
    </source>
</evidence>
<dbReference type="AlphaFoldDB" id="A0A2C5Y384"/>
<proteinExistence type="predicted"/>